<evidence type="ECO:0000313" key="2">
    <source>
        <dbReference type="Proteomes" id="UP000518752"/>
    </source>
</evidence>
<keyword evidence="2" id="KW-1185">Reference proteome</keyword>
<organism evidence="1 2">
    <name type="scientific">Collybiopsis confluens</name>
    <dbReference type="NCBI Taxonomy" id="2823264"/>
    <lineage>
        <taxon>Eukaryota</taxon>
        <taxon>Fungi</taxon>
        <taxon>Dikarya</taxon>
        <taxon>Basidiomycota</taxon>
        <taxon>Agaricomycotina</taxon>
        <taxon>Agaricomycetes</taxon>
        <taxon>Agaricomycetidae</taxon>
        <taxon>Agaricales</taxon>
        <taxon>Marasmiineae</taxon>
        <taxon>Omphalotaceae</taxon>
        <taxon>Collybiopsis</taxon>
    </lineage>
</organism>
<name>A0A8H5GM45_9AGAR</name>
<proteinExistence type="predicted"/>
<gene>
    <name evidence="1" type="ORF">D9757_010672</name>
</gene>
<dbReference type="Proteomes" id="UP000518752">
    <property type="component" value="Unassembled WGS sequence"/>
</dbReference>
<reference evidence="1 2" key="1">
    <citation type="journal article" date="2020" name="ISME J.">
        <title>Uncovering the hidden diversity of litter-decomposition mechanisms in mushroom-forming fungi.</title>
        <authorList>
            <person name="Floudas D."/>
            <person name="Bentzer J."/>
            <person name="Ahren D."/>
            <person name="Johansson T."/>
            <person name="Persson P."/>
            <person name="Tunlid A."/>
        </authorList>
    </citation>
    <scope>NUCLEOTIDE SEQUENCE [LARGE SCALE GENOMIC DNA]</scope>
    <source>
        <strain evidence="1 2">CBS 406.79</strain>
    </source>
</reference>
<dbReference type="AlphaFoldDB" id="A0A8H5GM45"/>
<sequence length="147" mass="16367">MFARQICLGSVRQQELAVVLSNFALAHFNRILPCQLCLGSTAAGYALGFVSQPPGDSFQSHSTSSPFPGQHQVVGYVLDFVSHPPAHFNRISPRQSFLGSTRLLDMFWTSSVSPQLIVIEFSLVNFAWAVPGCWIQPHHHCMKIYLH</sequence>
<dbReference type="EMBL" id="JAACJN010000142">
    <property type="protein sequence ID" value="KAF5367623.1"/>
    <property type="molecule type" value="Genomic_DNA"/>
</dbReference>
<comment type="caution">
    <text evidence="1">The sequence shown here is derived from an EMBL/GenBank/DDBJ whole genome shotgun (WGS) entry which is preliminary data.</text>
</comment>
<protein>
    <submittedName>
        <fullName evidence="1">Uncharacterized protein</fullName>
    </submittedName>
</protein>
<accession>A0A8H5GM45</accession>
<evidence type="ECO:0000313" key="1">
    <source>
        <dbReference type="EMBL" id="KAF5367623.1"/>
    </source>
</evidence>